<keyword evidence="7" id="KW-0479">Metal-binding</keyword>
<evidence type="ECO:0000256" key="2">
    <source>
        <dbReference type="ARBA" id="ARBA00022525"/>
    </source>
</evidence>
<keyword evidence="3" id="KW-0575">Peroxidase</keyword>
<dbReference type="AlphaFoldDB" id="A0A0P4WN25"/>
<dbReference type="PANTHER" id="PTHR11475">
    <property type="entry name" value="OXIDASE/PEROXIDASE"/>
    <property type="match status" value="1"/>
</dbReference>
<dbReference type="SMART" id="SM00680">
    <property type="entry name" value="CLIP"/>
    <property type="match status" value="1"/>
</dbReference>
<keyword evidence="4 8" id="KW-0732">Signal</keyword>
<dbReference type="GO" id="GO:0046872">
    <property type="term" value="F:metal ion binding"/>
    <property type="evidence" value="ECO:0007669"/>
    <property type="project" value="UniProtKB-KW"/>
</dbReference>
<dbReference type="PROSITE" id="PS50292">
    <property type="entry name" value="PEROXIDASE_3"/>
    <property type="match status" value="1"/>
</dbReference>
<sequence>MLGKVCVVALTVTLAAAQVMFPGEASPGGTSSSAIFFPRESQRPEVPCTTYDGQQGACRLLLKCATFYAEIAELSRSPCTISSEQQGVCCPPTKEPIVDVSGLISKQQPVPPSVPDIQFPDLNKACEMGVQQVNQKDDFEAFLLQNNVVAKKGSPTSLHAQLFQTSEEIVKQAKDASKNIAASVILAKEFNLNKEQGGFGLPKFGIQNTVIEDTCPEEPICPRTKYRALDATCNNRRHKNWGRAGTAFQRILAADYDDGLNTPRSTSQSGAPLPSPRLISSKVIIDRDNLYANFTLLIMQWGQFLDHDVTHTPITKGKNMSDITCCINGAFRPASEMHPACLPITIPSDDHFYSKFNQQCMDFVRSMPAVRPACNFGPREQMNQITAFIDASNVYGSSVSESNELRTFTGGLLKESDNPKHLLPPKPSECKDSTGQKYCFKAGDSRVNEQPQLAVMHTVWMRQHNRLARELSKINPGWTDEILFQETRRIVAAQMQHITYNEYLPIILGGTFMEAFGLVPRKAGYAPGYSDNIDPSINNVFATAAFRYGHTLISGFMQTFGKFGTVMDSLKLSKHQFSPFSLYQPGGFDGLIRGFSTQPSQKFDHFFSEELTNHLFAGNNPFGMDLVALNIQRGREHGLPPYNQWRRICDLPLAQTFNDLSDVMDAQVIAQLQTLYEDVNDIDIFIGGISEKPKRGSVLGHTFLCIVGDQFARLRLGDRFYYENGGLEPSFSEEQLDEIRQTSLARILCDNSDNIEMMQPLAFIQAHRLNKRASCASGRLIPKVSLAPWRNEPVWA</sequence>
<reference evidence="10" key="1">
    <citation type="submission" date="2015-09" db="EMBL/GenBank/DDBJ databases">
        <title>Scylla olivacea transcriptome.</title>
        <authorList>
            <person name="Ikhwanuddin M."/>
        </authorList>
    </citation>
    <scope>NUCLEOTIDE SEQUENCE</scope>
</reference>
<evidence type="ECO:0000256" key="3">
    <source>
        <dbReference type="ARBA" id="ARBA00022559"/>
    </source>
</evidence>
<protein>
    <recommendedName>
        <fullName evidence="9">Clip domain-containing protein</fullName>
    </recommendedName>
</protein>
<dbReference type="GO" id="GO:0006979">
    <property type="term" value="P:response to oxidative stress"/>
    <property type="evidence" value="ECO:0007669"/>
    <property type="project" value="InterPro"/>
</dbReference>
<dbReference type="SUPFAM" id="SSF48113">
    <property type="entry name" value="Heme-dependent peroxidases"/>
    <property type="match status" value="1"/>
</dbReference>
<evidence type="ECO:0000256" key="7">
    <source>
        <dbReference type="PIRSR" id="PIRSR619791-2"/>
    </source>
</evidence>
<dbReference type="Gene3D" id="1.10.640.10">
    <property type="entry name" value="Haem peroxidase domain superfamily, animal type"/>
    <property type="match status" value="1"/>
</dbReference>
<evidence type="ECO:0000256" key="1">
    <source>
        <dbReference type="ARBA" id="ARBA00004613"/>
    </source>
</evidence>
<dbReference type="PANTHER" id="PTHR11475:SF4">
    <property type="entry name" value="CHORION PEROXIDASE"/>
    <property type="match status" value="1"/>
</dbReference>
<keyword evidence="2" id="KW-0964">Secreted</keyword>
<accession>A0A0P4WN25</accession>
<dbReference type="InterPro" id="IPR019791">
    <property type="entry name" value="Haem_peroxidase_animal"/>
</dbReference>
<dbReference type="FunFam" id="1.10.640.10:FF:000003">
    <property type="entry name" value="chorion peroxidase"/>
    <property type="match status" value="1"/>
</dbReference>
<feature type="chain" id="PRO_5006070668" description="Clip domain-containing protein" evidence="8">
    <location>
        <begin position="18"/>
        <end position="796"/>
    </location>
</feature>
<evidence type="ECO:0000259" key="9">
    <source>
        <dbReference type="SMART" id="SM00680"/>
    </source>
</evidence>
<keyword evidence="5" id="KW-1015">Disulfide bond</keyword>
<dbReference type="PRINTS" id="PR00457">
    <property type="entry name" value="ANPEROXIDASE"/>
</dbReference>
<evidence type="ECO:0000256" key="4">
    <source>
        <dbReference type="ARBA" id="ARBA00022729"/>
    </source>
</evidence>
<keyword evidence="7" id="KW-0408">Iron</keyword>
<keyword evidence="6" id="KW-0325">Glycoprotein</keyword>
<name>A0A0P4WN25_SCYOL</name>
<proteinExistence type="predicted"/>
<evidence type="ECO:0000256" key="6">
    <source>
        <dbReference type="ARBA" id="ARBA00023180"/>
    </source>
</evidence>
<evidence type="ECO:0000313" key="10">
    <source>
        <dbReference type="EMBL" id="JAI65459.1"/>
    </source>
</evidence>
<comment type="subcellular location">
    <subcellularLocation>
        <location evidence="1">Secreted</location>
    </subcellularLocation>
</comment>
<dbReference type="CDD" id="cd09823">
    <property type="entry name" value="peroxinectin_like"/>
    <property type="match status" value="1"/>
</dbReference>
<dbReference type="InterPro" id="IPR010255">
    <property type="entry name" value="Haem_peroxidase_sf"/>
</dbReference>
<feature type="binding site" description="axial binding residue" evidence="7">
    <location>
        <position position="550"/>
    </location>
    <ligand>
        <name>heme b</name>
        <dbReference type="ChEBI" id="CHEBI:60344"/>
    </ligand>
    <ligandPart>
        <name>Fe</name>
        <dbReference type="ChEBI" id="CHEBI:18248"/>
    </ligandPart>
</feature>
<evidence type="ECO:0000256" key="5">
    <source>
        <dbReference type="ARBA" id="ARBA00023157"/>
    </source>
</evidence>
<evidence type="ECO:0000256" key="8">
    <source>
        <dbReference type="SAM" id="SignalP"/>
    </source>
</evidence>
<dbReference type="EMBL" id="GDRN01059934">
    <property type="protein sequence ID" value="JAI65459.1"/>
    <property type="molecule type" value="Transcribed_RNA"/>
</dbReference>
<dbReference type="Pfam" id="PF03098">
    <property type="entry name" value="An_peroxidase"/>
    <property type="match status" value="1"/>
</dbReference>
<dbReference type="InterPro" id="IPR022700">
    <property type="entry name" value="CLIP"/>
</dbReference>
<dbReference type="GO" id="GO:0020037">
    <property type="term" value="F:heme binding"/>
    <property type="evidence" value="ECO:0007669"/>
    <property type="project" value="InterPro"/>
</dbReference>
<dbReference type="GO" id="GO:0004601">
    <property type="term" value="F:peroxidase activity"/>
    <property type="evidence" value="ECO:0007669"/>
    <property type="project" value="UniProtKB-KW"/>
</dbReference>
<dbReference type="GO" id="GO:0005576">
    <property type="term" value="C:extracellular region"/>
    <property type="evidence" value="ECO:0007669"/>
    <property type="project" value="UniProtKB-SubCell"/>
</dbReference>
<organism evidence="10">
    <name type="scientific">Scylla olivacea</name>
    <name type="common">Orange mud crab</name>
    <name type="synonym">Cancer olivacea</name>
    <dbReference type="NCBI Taxonomy" id="85551"/>
    <lineage>
        <taxon>Eukaryota</taxon>
        <taxon>Metazoa</taxon>
        <taxon>Ecdysozoa</taxon>
        <taxon>Arthropoda</taxon>
        <taxon>Crustacea</taxon>
        <taxon>Multicrustacea</taxon>
        <taxon>Malacostraca</taxon>
        <taxon>Eumalacostraca</taxon>
        <taxon>Eucarida</taxon>
        <taxon>Decapoda</taxon>
        <taxon>Pleocyemata</taxon>
        <taxon>Brachyura</taxon>
        <taxon>Eubrachyura</taxon>
        <taxon>Portunoidea</taxon>
        <taxon>Portunidae</taxon>
        <taxon>Portuninae</taxon>
        <taxon>Scylla</taxon>
    </lineage>
</organism>
<feature type="signal peptide" evidence="8">
    <location>
        <begin position="1"/>
        <end position="17"/>
    </location>
</feature>
<feature type="domain" description="Clip" evidence="9">
    <location>
        <begin position="48"/>
        <end position="91"/>
    </location>
</feature>
<dbReference type="InterPro" id="IPR037120">
    <property type="entry name" value="Haem_peroxidase_sf_animal"/>
</dbReference>
<keyword evidence="7" id="KW-0349">Heme</keyword>
<keyword evidence="3" id="KW-0560">Oxidoreductase</keyword>